<evidence type="ECO:0000313" key="7">
    <source>
        <dbReference type="Proteomes" id="UP000664417"/>
    </source>
</evidence>
<dbReference type="AlphaFoldDB" id="A0A8J7QIU0"/>
<comment type="caution">
    <text evidence="3">Lacks conserved residue(s) required for the propagation of feature annotation.</text>
</comment>
<dbReference type="GO" id="GO:1904047">
    <property type="term" value="F:S-adenosyl-L-methionine binding"/>
    <property type="evidence" value="ECO:0007669"/>
    <property type="project" value="UniProtKB-UniRule"/>
</dbReference>
<feature type="binding site" evidence="3 4">
    <location>
        <position position="129"/>
    </location>
    <ligand>
        <name>S-adenosyl-L-methionine</name>
        <dbReference type="ChEBI" id="CHEBI:59789"/>
    </ligand>
</feature>
<dbReference type="HAMAP" id="MF_01589">
    <property type="entry name" value="Cx_SAM_synthase"/>
    <property type="match status" value="1"/>
</dbReference>
<dbReference type="PANTHER" id="PTHR43861">
    <property type="entry name" value="TRANS-ACONITATE 2-METHYLTRANSFERASE-RELATED"/>
    <property type="match status" value="1"/>
</dbReference>
<keyword evidence="2 3" id="KW-0949">S-adenosyl-L-methionine</keyword>
<dbReference type="Gene3D" id="3.40.50.150">
    <property type="entry name" value="Vaccinia Virus protein VP39"/>
    <property type="match status" value="1"/>
</dbReference>
<dbReference type="EMBL" id="JAFREP010000052">
    <property type="protein sequence ID" value="MBO1323175.1"/>
    <property type="molecule type" value="Genomic_DNA"/>
</dbReference>
<evidence type="ECO:0000256" key="4">
    <source>
        <dbReference type="PIRSR" id="PIRSR006325-1"/>
    </source>
</evidence>
<dbReference type="SUPFAM" id="SSF53335">
    <property type="entry name" value="S-adenosyl-L-methionine-dependent methyltransferases"/>
    <property type="match status" value="1"/>
</dbReference>
<feature type="domain" description="Methyltransferase type 12" evidence="5">
    <location>
        <begin position="60"/>
        <end position="157"/>
    </location>
</feature>
<dbReference type="EC" id="2.1.3.-" evidence="3"/>
<feature type="binding site" evidence="3 4">
    <location>
        <position position="37"/>
    </location>
    <ligand>
        <name>S-adenosyl-L-methionine</name>
        <dbReference type="ChEBI" id="CHEBI:59789"/>
    </ligand>
</feature>
<accession>A0A8J7QIU0</accession>
<dbReference type="PIRSF" id="PIRSF006325">
    <property type="entry name" value="MeTrfase_bac"/>
    <property type="match status" value="1"/>
</dbReference>
<dbReference type="InterPro" id="IPR029063">
    <property type="entry name" value="SAM-dependent_MTases_sf"/>
</dbReference>
<name>A0A8J7QIU0_9BACT</name>
<dbReference type="CDD" id="cd02440">
    <property type="entry name" value="AdoMet_MTases"/>
    <property type="match status" value="1"/>
</dbReference>
<dbReference type="GO" id="GO:0016743">
    <property type="term" value="F:carboxyl- or carbamoyltransferase activity"/>
    <property type="evidence" value="ECO:0007669"/>
    <property type="project" value="UniProtKB-UniRule"/>
</dbReference>
<evidence type="ECO:0000256" key="1">
    <source>
        <dbReference type="ARBA" id="ARBA00022679"/>
    </source>
</evidence>
<sequence length="242" mass="27960">MKDELFKKPITRLTDFQFSDEVAAVFDDMLNRSVPFYDEVQNAIVDLVAHHYQPGTRVYDLGCSTGLMMAKLLDGIEELAEIVGIDDSQAMIDKTAQRFANLPRGERVVLHREDLRTAGMSGASAVIMNYTLQFVRPLYREQVVRRIFEALEPGGVFVLSEKVLEDSTNISRLFIDMYYQFKRRQGYSNLEISQKREMLENVLIPYKVSEQRELLCKCGFAEVETFFKWHNFASFIAIKKID</sequence>
<dbReference type="RefSeq" id="WP_207863158.1">
    <property type="nucleotide sequence ID" value="NZ_JAFREP010000052.1"/>
</dbReference>
<keyword evidence="1 3" id="KW-0808">Transferase</keyword>
<keyword evidence="7" id="KW-1185">Reference proteome</keyword>
<feature type="binding site" evidence="3">
    <location>
        <position position="196"/>
    </location>
    <ligand>
        <name>S-adenosyl-L-methionine</name>
        <dbReference type="ChEBI" id="CHEBI:59789"/>
    </ligand>
</feature>
<evidence type="ECO:0000256" key="2">
    <source>
        <dbReference type="ARBA" id="ARBA00022691"/>
    </source>
</evidence>
<dbReference type="InterPro" id="IPR005271">
    <property type="entry name" value="CmoA"/>
</dbReference>
<proteinExistence type="inferred from homology"/>
<organism evidence="6 7">
    <name type="scientific">Acanthopleuribacter pedis</name>
    <dbReference type="NCBI Taxonomy" id="442870"/>
    <lineage>
        <taxon>Bacteria</taxon>
        <taxon>Pseudomonadati</taxon>
        <taxon>Acidobacteriota</taxon>
        <taxon>Holophagae</taxon>
        <taxon>Acanthopleuribacterales</taxon>
        <taxon>Acanthopleuribacteraceae</taxon>
        <taxon>Acanthopleuribacter</taxon>
    </lineage>
</organism>
<gene>
    <name evidence="3 6" type="primary">cmoA</name>
    <name evidence="6" type="ORF">J3U88_32220</name>
</gene>
<feature type="binding site" evidence="3 4">
    <location>
        <begin position="62"/>
        <end position="64"/>
    </location>
    <ligand>
        <name>S-adenosyl-L-methionine</name>
        <dbReference type="ChEBI" id="CHEBI:59789"/>
    </ligand>
</feature>
<dbReference type="PANTHER" id="PTHR43861:SF2">
    <property type="entry name" value="CARBOXY-S-ADENOSYL-L-METHIONINE SYNTHASE"/>
    <property type="match status" value="1"/>
</dbReference>
<feature type="binding site" evidence="3">
    <location>
        <begin position="114"/>
        <end position="115"/>
    </location>
    <ligand>
        <name>S-adenosyl-L-methionine</name>
        <dbReference type="ChEBI" id="CHEBI:59789"/>
    </ligand>
</feature>
<dbReference type="NCBIfam" id="TIGR00740">
    <property type="entry name" value="carboxy-S-adenosyl-L-methionine synthase CmoA"/>
    <property type="match status" value="1"/>
</dbReference>
<dbReference type="GO" id="GO:0002098">
    <property type="term" value="P:tRNA wobble uridine modification"/>
    <property type="evidence" value="ECO:0007669"/>
    <property type="project" value="InterPro"/>
</dbReference>
<evidence type="ECO:0000313" key="6">
    <source>
        <dbReference type="EMBL" id="MBO1323175.1"/>
    </source>
</evidence>
<evidence type="ECO:0000259" key="5">
    <source>
        <dbReference type="Pfam" id="PF08242"/>
    </source>
</evidence>
<protein>
    <recommendedName>
        <fullName evidence="3">Carboxy-S-adenosyl-L-methionine synthase</fullName>
        <shortName evidence="3">Cx-SAM synthase</shortName>
        <ecNumber evidence="3">2.1.3.-</ecNumber>
    </recommendedName>
</protein>
<comment type="similarity">
    <text evidence="3">Belongs to the class I-like SAM-binding methyltransferase superfamily. Cx-SAM synthase family.</text>
</comment>
<reference evidence="6" key="1">
    <citation type="submission" date="2021-03" db="EMBL/GenBank/DDBJ databases">
        <authorList>
            <person name="Wang G."/>
        </authorList>
    </citation>
    <scope>NUCLEOTIDE SEQUENCE</scope>
    <source>
        <strain evidence="6">KCTC 12899</strain>
    </source>
</reference>
<comment type="function">
    <text evidence="3">Catalyzes the conversion of S-adenosyl-L-methionine (SAM) to carboxy-S-adenosyl-L-methionine (Cx-SAM).</text>
</comment>
<comment type="caution">
    <text evidence="6">The sequence shown here is derived from an EMBL/GenBank/DDBJ whole genome shotgun (WGS) entry which is preliminary data.</text>
</comment>
<dbReference type="Pfam" id="PF08242">
    <property type="entry name" value="Methyltransf_12"/>
    <property type="match status" value="1"/>
</dbReference>
<evidence type="ECO:0000256" key="3">
    <source>
        <dbReference type="HAMAP-Rule" id="MF_01589"/>
    </source>
</evidence>
<dbReference type="Proteomes" id="UP000664417">
    <property type="component" value="Unassembled WGS sequence"/>
</dbReference>
<comment type="catalytic activity">
    <reaction evidence="3">
        <text>prephenate + S-adenosyl-L-methionine = carboxy-S-adenosyl-L-methionine + 3-phenylpyruvate + H2O</text>
        <dbReference type="Rhea" id="RHEA:51692"/>
        <dbReference type="ChEBI" id="CHEBI:15377"/>
        <dbReference type="ChEBI" id="CHEBI:18005"/>
        <dbReference type="ChEBI" id="CHEBI:29934"/>
        <dbReference type="ChEBI" id="CHEBI:59789"/>
        <dbReference type="ChEBI" id="CHEBI:134278"/>
    </reaction>
</comment>
<dbReference type="InterPro" id="IPR013217">
    <property type="entry name" value="Methyltransf_12"/>
</dbReference>